<dbReference type="Gramene" id="OE9A059474T1">
    <property type="protein sequence ID" value="OE9A059474C1"/>
    <property type="gene ID" value="OE9A059474"/>
</dbReference>
<dbReference type="EMBL" id="CACTIH010007752">
    <property type="protein sequence ID" value="CAA3017870.1"/>
    <property type="molecule type" value="Genomic_DNA"/>
</dbReference>
<feature type="compositionally biased region" description="Low complexity" evidence="1">
    <location>
        <begin position="110"/>
        <end position="119"/>
    </location>
</feature>
<feature type="compositionally biased region" description="Polar residues" evidence="1">
    <location>
        <begin position="81"/>
        <end position="90"/>
    </location>
</feature>
<reference evidence="2 3" key="1">
    <citation type="submission" date="2019-12" db="EMBL/GenBank/DDBJ databases">
        <authorList>
            <person name="Alioto T."/>
            <person name="Alioto T."/>
            <person name="Gomez Garrido J."/>
        </authorList>
    </citation>
    <scope>NUCLEOTIDE SEQUENCE [LARGE SCALE GENOMIC DNA]</scope>
</reference>
<sequence>MAAILDVKLLPKSSRDRKRPGKAIIRRDGDFVSFSKRPSFNSTPAPRFDPSPTRAFRPCATANLDLPRNSLFDGTCYSDNRSNSRANTCNKPRLPEGTHLLDKRPPPTSPDSLTSPSTAASRFRNFSAARFGPLPTQASRSCARKCRIRLGPSPIHPSPKARAVETPAERRRPDCGGQRAPSGATRRTLQ</sequence>
<organism evidence="2 3">
    <name type="scientific">Olea europaea subsp. europaea</name>
    <dbReference type="NCBI Taxonomy" id="158383"/>
    <lineage>
        <taxon>Eukaryota</taxon>
        <taxon>Viridiplantae</taxon>
        <taxon>Streptophyta</taxon>
        <taxon>Embryophyta</taxon>
        <taxon>Tracheophyta</taxon>
        <taxon>Spermatophyta</taxon>
        <taxon>Magnoliopsida</taxon>
        <taxon>eudicotyledons</taxon>
        <taxon>Gunneridae</taxon>
        <taxon>Pentapetalae</taxon>
        <taxon>asterids</taxon>
        <taxon>lamiids</taxon>
        <taxon>Lamiales</taxon>
        <taxon>Oleaceae</taxon>
        <taxon>Oleeae</taxon>
        <taxon>Olea</taxon>
    </lineage>
</organism>
<dbReference type="Proteomes" id="UP000594638">
    <property type="component" value="Unassembled WGS sequence"/>
</dbReference>
<accession>A0A8S0UEC2</accession>
<evidence type="ECO:0000313" key="3">
    <source>
        <dbReference type="Proteomes" id="UP000594638"/>
    </source>
</evidence>
<dbReference type="AlphaFoldDB" id="A0A8S0UEC2"/>
<feature type="compositionally biased region" description="Basic and acidic residues" evidence="1">
    <location>
        <begin position="93"/>
        <end position="105"/>
    </location>
</feature>
<feature type="region of interest" description="Disordered" evidence="1">
    <location>
        <begin position="34"/>
        <end position="53"/>
    </location>
</feature>
<proteinExistence type="predicted"/>
<protein>
    <submittedName>
        <fullName evidence="2">Uncharacterized protein</fullName>
    </submittedName>
</protein>
<feature type="region of interest" description="Disordered" evidence="1">
    <location>
        <begin position="81"/>
        <end position="119"/>
    </location>
</feature>
<keyword evidence="3" id="KW-1185">Reference proteome</keyword>
<name>A0A8S0UEC2_OLEEU</name>
<evidence type="ECO:0000256" key="1">
    <source>
        <dbReference type="SAM" id="MobiDB-lite"/>
    </source>
</evidence>
<gene>
    <name evidence="2" type="ORF">OLEA9_A059474</name>
</gene>
<feature type="region of interest" description="Disordered" evidence="1">
    <location>
        <begin position="149"/>
        <end position="190"/>
    </location>
</feature>
<dbReference type="OrthoDB" id="1701424at2759"/>
<comment type="caution">
    <text evidence="2">The sequence shown here is derived from an EMBL/GenBank/DDBJ whole genome shotgun (WGS) entry which is preliminary data.</text>
</comment>
<evidence type="ECO:0000313" key="2">
    <source>
        <dbReference type="EMBL" id="CAA3017870.1"/>
    </source>
</evidence>